<organism evidence="1 2">
    <name type="scientific">Hordeum vulgare subsp. vulgare</name>
    <name type="common">Domesticated barley</name>
    <dbReference type="NCBI Taxonomy" id="112509"/>
    <lineage>
        <taxon>Eukaryota</taxon>
        <taxon>Viridiplantae</taxon>
        <taxon>Streptophyta</taxon>
        <taxon>Embryophyta</taxon>
        <taxon>Tracheophyta</taxon>
        <taxon>Spermatophyta</taxon>
        <taxon>Magnoliopsida</taxon>
        <taxon>Liliopsida</taxon>
        <taxon>Poales</taxon>
        <taxon>Poaceae</taxon>
        <taxon>BOP clade</taxon>
        <taxon>Pooideae</taxon>
        <taxon>Triticodae</taxon>
        <taxon>Triticeae</taxon>
        <taxon>Hordeinae</taxon>
        <taxon>Hordeum</taxon>
    </lineage>
</organism>
<evidence type="ECO:0000313" key="1">
    <source>
        <dbReference type="EnsemblPlants" id="HORVU.MOREX.r3.4HG0359950.1.CDS1"/>
    </source>
</evidence>
<dbReference type="EnsemblPlants" id="HORVU.MOREX.r3.4HG0359950.1">
    <property type="protein sequence ID" value="HORVU.MOREX.r3.4HG0359950.1.CDS1"/>
    <property type="gene ID" value="HORVU.MOREX.r3.4HG0359950"/>
</dbReference>
<evidence type="ECO:0000313" key="2">
    <source>
        <dbReference type="Proteomes" id="UP000011116"/>
    </source>
</evidence>
<name>A0A8I6XBK2_HORVV</name>
<proteinExistence type="predicted"/>
<dbReference type="Gramene" id="HORVU.MOREX.r3.4HG0359950.1">
    <property type="protein sequence ID" value="HORVU.MOREX.r3.4HG0359950.1.CDS1"/>
    <property type="gene ID" value="HORVU.MOREX.r3.4HG0359950"/>
</dbReference>
<keyword evidence="2" id="KW-1185">Reference proteome</keyword>
<reference evidence="1" key="3">
    <citation type="submission" date="2022-01" db="UniProtKB">
        <authorList>
            <consortium name="EnsemblPlants"/>
        </authorList>
    </citation>
    <scope>IDENTIFICATION</scope>
    <source>
        <strain evidence="1">subsp. vulgare</strain>
    </source>
</reference>
<protein>
    <submittedName>
        <fullName evidence="1">Uncharacterized protein</fullName>
    </submittedName>
</protein>
<dbReference type="Proteomes" id="UP000011116">
    <property type="component" value="Chromosome 4H"/>
</dbReference>
<accession>A0A8I6XBK2</accession>
<reference evidence="2" key="1">
    <citation type="journal article" date="2012" name="Nature">
        <title>A physical, genetic and functional sequence assembly of the barley genome.</title>
        <authorList>
            <consortium name="The International Barley Genome Sequencing Consortium"/>
            <person name="Mayer K.F."/>
            <person name="Waugh R."/>
            <person name="Brown J.W."/>
            <person name="Schulman A."/>
            <person name="Langridge P."/>
            <person name="Platzer M."/>
            <person name="Fincher G.B."/>
            <person name="Muehlbauer G.J."/>
            <person name="Sato K."/>
            <person name="Close T.J."/>
            <person name="Wise R.P."/>
            <person name="Stein N."/>
        </authorList>
    </citation>
    <scope>NUCLEOTIDE SEQUENCE [LARGE SCALE GENOMIC DNA]</scope>
    <source>
        <strain evidence="2">cv. Morex</strain>
    </source>
</reference>
<sequence>MNPPGEVVRGGVISARRWNDIKKRSRQLHRCSPDRERIREWIKRRKKELICGISGEIPSDLDWKKIPLIGKGKGYKGMRGPVKLGEGRN</sequence>
<reference evidence="1" key="2">
    <citation type="submission" date="2020-10" db="EMBL/GenBank/DDBJ databases">
        <authorList>
            <person name="Scholz U."/>
            <person name="Mascher M."/>
            <person name="Fiebig A."/>
        </authorList>
    </citation>
    <scope>NUCLEOTIDE SEQUENCE [LARGE SCALE GENOMIC DNA]</scope>
    <source>
        <strain evidence="1">cv. Morex</strain>
    </source>
</reference>
<dbReference type="Gramene" id="HORVU.MOREX.r2.4HG0300230.1">
    <property type="protein sequence ID" value="HORVU.MOREX.r2.4HG0300230.1.CDS.1"/>
    <property type="gene ID" value="HORVU.MOREX.r2.4HG0300230"/>
</dbReference>
<dbReference type="AlphaFoldDB" id="A0A8I6XBK2"/>